<evidence type="ECO:0000256" key="5">
    <source>
        <dbReference type="ARBA" id="ARBA00023125"/>
    </source>
</evidence>
<dbReference type="NCBIfam" id="NF003996">
    <property type="entry name" value="PRK05472.2-5"/>
    <property type="match status" value="1"/>
</dbReference>
<dbReference type="PANTHER" id="PTHR35786:SF1">
    <property type="entry name" value="REDOX-SENSING TRANSCRIPTIONAL REPRESSOR REX 1"/>
    <property type="match status" value="1"/>
</dbReference>
<keyword evidence="4" id="KW-0520">NAD</keyword>
<reference evidence="8" key="1">
    <citation type="submission" date="2023-03" db="EMBL/GenBank/DDBJ databases">
        <authorList>
            <person name="Steffen K."/>
            <person name="Cardenas P."/>
        </authorList>
    </citation>
    <scope>NUCLEOTIDE SEQUENCE</scope>
</reference>
<protein>
    <submittedName>
        <fullName evidence="8">Redox-sensing transcriptional repressor Rex</fullName>
    </submittedName>
</protein>
<evidence type="ECO:0000256" key="4">
    <source>
        <dbReference type="ARBA" id="ARBA00023027"/>
    </source>
</evidence>
<keyword evidence="2" id="KW-0678">Repressor</keyword>
<evidence type="ECO:0000256" key="2">
    <source>
        <dbReference type="ARBA" id="ARBA00022491"/>
    </source>
</evidence>
<evidence type="ECO:0000256" key="3">
    <source>
        <dbReference type="ARBA" id="ARBA00023015"/>
    </source>
</evidence>
<feature type="domain" description="CoA-binding" evidence="7">
    <location>
        <begin position="94"/>
        <end position="195"/>
    </location>
</feature>
<dbReference type="Pfam" id="PF02629">
    <property type="entry name" value="CoA_binding"/>
    <property type="match status" value="1"/>
</dbReference>
<comment type="caution">
    <text evidence="8">The sequence shown here is derived from an EMBL/GenBank/DDBJ whole genome shotgun (WGS) entry which is preliminary data.</text>
</comment>
<proteinExistence type="inferred from homology"/>
<keyword evidence="6" id="KW-0804">Transcription</keyword>
<keyword evidence="1" id="KW-0963">Cytoplasm</keyword>
<dbReference type="EMBL" id="CASHTH010002320">
    <property type="protein sequence ID" value="CAI8028191.1"/>
    <property type="molecule type" value="Genomic_DNA"/>
</dbReference>
<dbReference type="InterPro" id="IPR058236">
    <property type="entry name" value="Rex_actinobacterial-type"/>
</dbReference>
<keyword evidence="9" id="KW-1185">Reference proteome</keyword>
<dbReference type="InterPro" id="IPR036291">
    <property type="entry name" value="NAD(P)-bd_dom_sf"/>
</dbReference>
<dbReference type="HAMAP" id="MF_01131">
    <property type="entry name" value="Rex"/>
    <property type="match status" value="1"/>
</dbReference>
<dbReference type="GO" id="GO:0051775">
    <property type="term" value="P:response to redox state"/>
    <property type="evidence" value="ECO:0007669"/>
    <property type="project" value="InterPro"/>
</dbReference>
<name>A0AA35SGH7_GEOBA</name>
<evidence type="ECO:0000256" key="1">
    <source>
        <dbReference type="ARBA" id="ARBA00022490"/>
    </source>
</evidence>
<dbReference type="PANTHER" id="PTHR35786">
    <property type="entry name" value="REDOX-SENSING TRANSCRIPTIONAL REPRESSOR REX"/>
    <property type="match status" value="1"/>
</dbReference>
<dbReference type="NCBIfam" id="NF003993">
    <property type="entry name" value="PRK05472.2-2"/>
    <property type="match status" value="1"/>
</dbReference>
<sequence>MTSSSSGPGIRPVTALPPGEVPEVVISRLPQYVRILSQLLDAGEEVTNSQQLGEQLQVTPAQIRKDLSYFGRFGKQGRGYVVRDLLRELKQILGLNSEWNVAVVGVGRLGNAILNYPGFNPDGFHLVAAFDNNLANVGREVGGVSVQPMAEMAQTVADRSISIAIVAVPSAHTQTVIDQLVACGIRAILNYAPINAQVPDGIRVRSIDPVLALQSMTYYLTEDGPSINGSTAAR</sequence>
<dbReference type="Proteomes" id="UP001174909">
    <property type="component" value="Unassembled WGS sequence"/>
</dbReference>
<keyword evidence="3" id="KW-0805">Transcription regulation</keyword>
<dbReference type="GO" id="GO:0003677">
    <property type="term" value="F:DNA binding"/>
    <property type="evidence" value="ECO:0007669"/>
    <property type="project" value="UniProtKB-KW"/>
</dbReference>
<evidence type="ECO:0000313" key="9">
    <source>
        <dbReference type="Proteomes" id="UP001174909"/>
    </source>
</evidence>
<accession>A0AA35SGH7</accession>
<dbReference type="SUPFAM" id="SSF51735">
    <property type="entry name" value="NAD(P)-binding Rossmann-fold domains"/>
    <property type="match status" value="1"/>
</dbReference>
<dbReference type="InterPro" id="IPR009718">
    <property type="entry name" value="Rex_DNA-bd_C_dom"/>
</dbReference>
<dbReference type="InterPro" id="IPR022876">
    <property type="entry name" value="Tscrpt_rep_Rex"/>
</dbReference>
<dbReference type="Gene3D" id="3.40.50.720">
    <property type="entry name" value="NAD(P)-binding Rossmann-like Domain"/>
    <property type="match status" value="1"/>
</dbReference>
<keyword evidence="5" id="KW-0238">DNA-binding</keyword>
<organism evidence="8 9">
    <name type="scientific">Geodia barretti</name>
    <name type="common">Barrett's horny sponge</name>
    <dbReference type="NCBI Taxonomy" id="519541"/>
    <lineage>
        <taxon>Eukaryota</taxon>
        <taxon>Metazoa</taxon>
        <taxon>Porifera</taxon>
        <taxon>Demospongiae</taxon>
        <taxon>Heteroscleromorpha</taxon>
        <taxon>Tetractinellida</taxon>
        <taxon>Astrophorina</taxon>
        <taxon>Geodiidae</taxon>
        <taxon>Geodia</taxon>
    </lineage>
</organism>
<dbReference type="Gene3D" id="1.10.10.10">
    <property type="entry name" value="Winged helix-like DNA-binding domain superfamily/Winged helix DNA-binding domain"/>
    <property type="match status" value="1"/>
</dbReference>
<evidence type="ECO:0000256" key="6">
    <source>
        <dbReference type="ARBA" id="ARBA00023163"/>
    </source>
</evidence>
<dbReference type="SMART" id="SM00881">
    <property type="entry name" value="CoA_binding"/>
    <property type="match status" value="1"/>
</dbReference>
<gene>
    <name evidence="8" type="ORF">GBAR_LOCUS16074</name>
</gene>
<dbReference type="InterPro" id="IPR036390">
    <property type="entry name" value="WH_DNA-bd_sf"/>
</dbReference>
<dbReference type="Pfam" id="PF06971">
    <property type="entry name" value="Put_DNA-bind_N"/>
    <property type="match status" value="1"/>
</dbReference>
<dbReference type="NCBIfam" id="NF003995">
    <property type="entry name" value="PRK05472.2-4"/>
    <property type="match status" value="1"/>
</dbReference>
<dbReference type="AlphaFoldDB" id="A0AA35SGH7"/>
<dbReference type="NCBIfam" id="NF003989">
    <property type="entry name" value="PRK05472.1-3"/>
    <property type="match status" value="1"/>
</dbReference>
<evidence type="ECO:0000259" key="7">
    <source>
        <dbReference type="SMART" id="SM00881"/>
    </source>
</evidence>
<dbReference type="InterPro" id="IPR036388">
    <property type="entry name" value="WH-like_DNA-bd_sf"/>
</dbReference>
<dbReference type="InterPro" id="IPR003781">
    <property type="entry name" value="CoA-bd"/>
</dbReference>
<evidence type="ECO:0000313" key="8">
    <source>
        <dbReference type="EMBL" id="CAI8028191.1"/>
    </source>
</evidence>
<dbReference type="SUPFAM" id="SSF46785">
    <property type="entry name" value="Winged helix' DNA-binding domain"/>
    <property type="match status" value="1"/>
</dbReference>
<dbReference type="NCBIfam" id="NF003994">
    <property type="entry name" value="PRK05472.2-3"/>
    <property type="match status" value="1"/>
</dbReference>
<dbReference type="GO" id="GO:0045892">
    <property type="term" value="P:negative regulation of DNA-templated transcription"/>
    <property type="evidence" value="ECO:0007669"/>
    <property type="project" value="InterPro"/>
</dbReference>